<feature type="domain" description="Major facilitator superfamily (MFS) profile" evidence="3">
    <location>
        <begin position="299"/>
        <end position="505"/>
    </location>
</feature>
<gene>
    <name evidence="4" type="ORF">MCOR_15027</name>
</gene>
<dbReference type="AlphaFoldDB" id="A0A6J8B7B6"/>
<feature type="transmembrane region" description="Helical" evidence="2">
    <location>
        <begin position="391"/>
        <end position="414"/>
    </location>
</feature>
<protein>
    <submittedName>
        <fullName evidence="4">SLC16A14</fullName>
    </submittedName>
</protein>
<dbReference type="InterPro" id="IPR050327">
    <property type="entry name" value="Proton-linked_MCT"/>
</dbReference>
<dbReference type="Proteomes" id="UP000507470">
    <property type="component" value="Unassembled WGS sequence"/>
</dbReference>
<keyword evidence="2" id="KW-1133">Transmembrane helix</keyword>
<dbReference type="InterPro" id="IPR011701">
    <property type="entry name" value="MFS"/>
</dbReference>
<feature type="transmembrane region" description="Helical" evidence="2">
    <location>
        <begin position="426"/>
        <end position="446"/>
    </location>
</feature>
<feature type="domain" description="Major facilitator superfamily (MFS) profile" evidence="3">
    <location>
        <begin position="1"/>
        <end position="147"/>
    </location>
</feature>
<dbReference type="InterPro" id="IPR036259">
    <property type="entry name" value="MFS_trans_sf"/>
</dbReference>
<name>A0A6J8B7B6_MYTCO</name>
<reference evidence="4 5" key="1">
    <citation type="submission" date="2020-06" db="EMBL/GenBank/DDBJ databases">
        <authorList>
            <person name="Li R."/>
            <person name="Bekaert M."/>
        </authorList>
    </citation>
    <scope>NUCLEOTIDE SEQUENCE [LARGE SCALE GENOMIC DNA]</scope>
    <source>
        <strain evidence="5">wild</strain>
    </source>
</reference>
<dbReference type="Pfam" id="PF07690">
    <property type="entry name" value="MFS_1"/>
    <property type="match status" value="2"/>
</dbReference>
<feature type="transmembrane region" description="Helical" evidence="2">
    <location>
        <begin position="59"/>
        <end position="82"/>
    </location>
</feature>
<evidence type="ECO:0000259" key="3">
    <source>
        <dbReference type="PROSITE" id="PS50850"/>
    </source>
</evidence>
<dbReference type="GO" id="GO:0016020">
    <property type="term" value="C:membrane"/>
    <property type="evidence" value="ECO:0007669"/>
    <property type="project" value="UniProtKB-SubCell"/>
</dbReference>
<feature type="transmembrane region" description="Helical" evidence="2">
    <location>
        <begin position="124"/>
        <end position="145"/>
    </location>
</feature>
<evidence type="ECO:0000256" key="1">
    <source>
        <dbReference type="ARBA" id="ARBA00004141"/>
    </source>
</evidence>
<feature type="transmembrane region" description="Helical" evidence="2">
    <location>
        <begin position="35"/>
        <end position="53"/>
    </location>
</feature>
<feature type="transmembrane region" description="Helical" evidence="2">
    <location>
        <begin position="12"/>
        <end position="28"/>
    </location>
</feature>
<dbReference type="InterPro" id="IPR020846">
    <property type="entry name" value="MFS_dom"/>
</dbReference>
<feature type="transmembrane region" description="Helical" evidence="2">
    <location>
        <begin position="335"/>
        <end position="357"/>
    </location>
</feature>
<dbReference type="PROSITE" id="PS50850">
    <property type="entry name" value="MFS"/>
    <property type="match status" value="2"/>
</dbReference>
<feature type="transmembrane region" description="Helical" evidence="2">
    <location>
        <begin position="300"/>
        <end position="323"/>
    </location>
</feature>
<dbReference type="GO" id="GO:0008028">
    <property type="term" value="F:monocarboxylic acid transmembrane transporter activity"/>
    <property type="evidence" value="ECO:0007669"/>
    <property type="project" value="TreeGrafter"/>
</dbReference>
<dbReference type="PANTHER" id="PTHR11360:SF284">
    <property type="entry name" value="EG:103B4.3 PROTEIN-RELATED"/>
    <property type="match status" value="1"/>
</dbReference>
<dbReference type="PANTHER" id="PTHR11360">
    <property type="entry name" value="MONOCARBOXYLATE TRANSPORTER"/>
    <property type="match status" value="1"/>
</dbReference>
<sequence length="505" mass="55324">METDNLPIDRGWAWVILFALPILLCLMNKIGARTLVFIGSLTISIGYGISSMAPNVDFLFFSISVVVGVGSSFLFAPSLVVIGQYFDKRRGMATGLAMSGGCLGSLVLPPFYQFLIDTYGLRGALLLTSGLLFNTTAMSCLLRPLDFYKKQKKNLTIAKPTAVKNGTKTIPIDRLKQENNANGNSINSNIVSLNGEQFSGSHPVLSKSFPHAARAKAKLDRVRTFSETNKRLDKYEEISTSRMSLSSFYKYLSIDDIANMSIVSVKELKDGHDEFDSSSTESQEKRCCRLDLSVLKNPSYVLFLFVHILATLSTALVPSFLPVYLKENGLSKQEIVINVAVVGAADFVGRILCGYFADKPWIKIYHIIMVTQGLAGLVINCSGLFKTFWPLVAFSALFGISAGGIFGVVVTMIISIIGMENFRSGYAFLIITQGPVIAISAPIFGYLRDATGSYNASFHFVGTASLLAVILSSIEIFLRRCKMTEKASVVDLNEEKESLHPENDQ</sequence>
<dbReference type="OrthoDB" id="6499973at2759"/>
<keyword evidence="2" id="KW-0472">Membrane</keyword>
<accession>A0A6J8B7B6</accession>
<proteinExistence type="predicted"/>
<organism evidence="4 5">
    <name type="scientific">Mytilus coruscus</name>
    <name type="common">Sea mussel</name>
    <dbReference type="NCBI Taxonomy" id="42192"/>
    <lineage>
        <taxon>Eukaryota</taxon>
        <taxon>Metazoa</taxon>
        <taxon>Spiralia</taxon>
        <taxon>Lophotrochozoa</taxon>
        <taxon>Mollusca</taxon>
        <taxon>Bivalvia</taxon>
        <taxon>Autobranchia</taxon>
        <taxon>Pteriomorphia</taxon>
        <taxon>Mytilida</taxon>
        <taxon>Mytiloidea</taxon>
        <taxon>Mytilidae</taxon>
        <taxon>Mytilinae</taxon>
        <taxon>Mytilus</taxon>
    </lineage>
</organism>
<feature type="transmembrane region" description="Helical" evidence="2">
    <location>
        <begin position="94"/>
        <end position="112"/>
    </location>
</feature>
<evidence type="ECO:0000313" key="4">
    <source>
        <dbReference type="EMBL" id="CAC5378894.1"/>
    </source>
</evidence>
<evidence type="ECO:0000256" key="2">
    <source>
        <dbReference type="SAM" id="Phobius"/>
    </source>
</evidence>
<feature type="transmembrane region" description="Helical" evidence="2">
    <location>
        <begin position="458"/>
        <end position="478"/>
    </location>
</feature>
<evidence type="ECO:0000313" key="5">
    <source>
        <dbReference type="Proteomes" id="UP000507470"/>
    </source>
</evidence>
<dbReference type="SUPFAM" id="SSF103473">
    <property type="entry name" value="MFS general substrate transporter"/>
    <property type="match status" value="1"/>
</dbReference>
<comment type="subcellular location">
    <subcellularLocation>
        <location evidence="1">Membrane</location>
        <topology evidence="1">Multi-pass membrane protein</topology>
    </subcellularLocation>
</comment>
<feature type="transmembrane region" description="Helical" evidence="2">
    <location>
        <begin position="364"/>
        <end position="385"/>
    </location>
</feature>
<keyword evidence="2" id="KW-0812">Transmembrane</keyword>
<keyword evidence="5" id="KW-1185">Reference proteome</keyword>
<dbReference type="Gene3D" id="1.20.1250.20">
    <property type="entry name" value="MFS general substrate transporter like domains"/>
    <property type="match status" value="1"/>
</dbReference>
<dbReference type="EMBL" id="CACVKT020002616">
    <property type="protein sequence ID" value="CAC5378894.1"/>
    <property type="molecule type" value="Genomic_DNA"/>
</dbReference>